<sequence>MSNNLDRFAVSIRTAIRGLVCTGFVASWAVSFPSLQFPENWPPEPPVTSPKSR</sequence>
<reference evidence="1 2" key="1">
    <citation type="submission" date="2015-02" db="EMBL/GenBank/DDBJ databases">
        <title>Genome Sequence of Jannaschia aquimarina DSM28248, a member of the Roseobacter clade.</title>
        <authorList>
            <person name="Voget S."/>
            <person name="Daniel R."/>
        </authorList>
    </citation>
    <scope>NUCLEOTIDE SEQUENCE [LARGE SCALE GENOMIC DNA]</scope>
    <source>
        <strain evidence="1 2">GSW-M26</strain>
    </source>
</reference>
<comment type="caution">
    <text evidence="1">The sequence shown here is derived from an EMBL/GenBank/DDBJ whole genome shotgun (WGS) entry which is preliminary data.</text>
</comment>
<evidence type="ECO:0000313" key="2">
    <source>
        <dbReference type="Proteomes" id="UP000032232"/>
    </source>
</evidence>
<gene>
    <name evidence="1" type="ORF">jaqu_30530</name>
</gene>
<proteinExistence type="predicted"/>
<dbReference type="AlphaFoldDB" id="A0A0D1EHC7"/>
<keyword evidence="2" id="KW-1185">Reference proteome</keyword>
<dbReference type="EMBL" id="JYFE01000055">
    <property type="protein sequence ID" value="KIT15230.1"/>
    <property type="molecule type" value="Genomic_DNA"/>
</dbReference>
<dbReference type="RefSeq" id="WP_161793880.1">
    <property type="nucleotide sequence ID" value="NZ_FZPF01000011.1"/>
</dbReference>
<dbReference type="PATRIC" id="fig|935700.4.peg.3154"/>
<dbReference type="Proteomes" id="UP000032232">
    <property type="component" value="Unassembled WGS sequence"/>
</dbReference>
<organism evidence="1 2">
    <name type="scientific">Jannaschia aquimarina</name>
    <dbReference type="NCBI Taxonomy" id="935700"/>
    <lineage>
        <taxon>Bacteria</taxon>
        <taxon>Pseudomonadati</taxon>
        <taxon>Pseudomonadota</taxon>
        <taxon>Alphaproteobacteria</taxon>
        <taxon>Rhodobacterales</taxon>
        <taxon>Roseobacteraceae</taxon>
        <taxon>Jannaschia</taxon>
    </lineage>
</organism>
<name>A0A0D1EHC7_9RHOB</name>
<protein>
    <submittedName>
        <fullName evidence="1">Uncharacterized protein</fullName>
    </submittedName>
</protein>
<accession>A0A0D1EHC7</accession>
<evidence type="ECO:0000313" key="1">
    <source>
        <dbReference type="EMBL" id="KIT15230.1"/>
    </source>
</evidence>